<accession>G7Y7G4</accession>
<evidence type="ECO:0000256" key="3">
    <source>
        <dbReference type="ARBA" id="ARBA00023125"/>
    </source>
</evidence>
<keyword evidence="3" id="KW-0238">DNA-binding</keyword>
<evidence type="ECO:0000259" key="6">
    <source>
        <dbReference type="SMART" id="SM00891"/>
    </source>
</evidence>
<organism evidence="7 8">
    <name type="scientific">Clonorchis sinensis</name>
    <name type="common">Chinese liver fluke</name>
    <dbReference type="NCBI Taxonomy" id="79923"/>
    <lineage>
        <taxon>Eukaryota</taxon>
        <taxon>Metazoa</taxon>
        <taxon>Spiralia</taxon>
        <taxon>Lophotrochozoa</taxon>
        <taxon>Platyhelminthes</taxon>
        <taxon>Trematoda</taxon>
        <taxon>Digenea</taxon>
        <taxon>Opisthorchiida</taxon>
        <taxon>Opisthorchiata</taxon>
        <taxon>Opisthorchiidae</taxon>
        <taxon>Clonorchis</taxon>
    </lineage>
</organism>
<dbReference type="PANTHER" id="PTHR10150:SF0">
    <property type="entry name" value="DNA REPAIR ENDONUCLEASE XPF"/>
    <property type="match status" value="1"/>
</dbReference>
<proteinExistence type="predicted"/>
<dbReference type="InterPro" id="IPR011335">
    <property type="entry name" value="Restrct_endonuc-II-like"/>
</dbReference>
<keyword evidence="1" id="KW-0227">DNA damage</keyword>
<keyword evidence="4" id="KW-0234">DNA repair</keyword>
<dbReference type="GO" id="GO:0003697">
    <property type="term" value="F:single-stranded DNA binding"/>
    <property type="evidence" value="ECO:0007669"/>
    <property type="project" value="TreeGrafter"/>
</dbReference>
<dbReference type="AlphaFoldDB" id="G7Y7G4"/>
<dbReference type="Pfam" id="PF02732">
    <property type="entry name" value="ERCC4"/>
    <property type="match status" value="1"/>
</dbReference>
<evidence type="ECO:0000256" key="4">
    <source>
        <dbReference type="ARBA" id="ARBA00023204"/>
    </source>
</evidence>
<dbReference type="Proteomes" id="UP000008909">
    <property type="component" value="Unassembled WGS sequence"/>
</dbReference>
<gene>
    <name evidence="7" type="ORF">CLF_102189</name>
</gene>
<dbReference type="PANTHER" id="PTHR10150">
    <property type="entry name" value="DNA REPAIR ENDONUCLEASE XPF"/>
    <property type="match status" value="1"/>
</dbReference>
<dbReference type="GO" id="GO:0003684">
    <property type="term" value="F:damaged DNA binding"/>
    <property type="evidence" value="ECO:0007669"/>
    <property type="project" value="TreeGrafter"/>
</dbReference>
<dbReference type="GO" id="GO:0000712">
    <property type="term" value="P:resolution of meiotic recombination intermediates"/>
    <property type="evidence" value="ECO:0007669"/>
    <property type="project" value="TreeGrafter"/>
</dbReference>
<dbReference type="SUPFAM" id="SSF52980">
    <property type="entry name" value="Restriction endonuclease-like"/>
    <property type="match status" value="1"/>
</dbReference>
<feature type="domain" description="ERCC4" evidence="6">
    <location>
        <begin position="62"/>
        <end position="140"/>
    </location>
</feature>
<dbReference type="EMBL" id="DF142917">
    <property type="protein sequence ID" value="GAA48899.1"/>
    <property type="molecule type" value="Genomic_DNA"/>
</dbReference>
<reference evidence="7" key="1">
    <citation type="journal article" date="2011" name="Genome Biol.">
        <title>The draft genome of the carcinogenic human liver fluke Clonorchis sinensis.</title>
        <authorList>
            <person name="Wang X."/>
            <person name="Chen W."/>
            <person name="Huang Y."/>
            <person name="Sun J."/>
            <person name="Men J."/>
            <person name="Liu H."/>
            <person name="Luo F."/>
            <person name="Guo L."/>
            <person name="Lv X."/>
            <person name="Deng C."/>
            <person name="Zhou C."/>
            <person name="Fan Y."/>
            <person name="Li X."/>
            <person name="Huang L."/>
            <person name="Hu Y."/>
            <person name="Liang C."/>
            <person name="Hu X."/>
            <person name="Xu J."/>
            <person name="Yu X."/>
        </authorList>
    </citation>
    <scope>NUCLEOTIDE SEQUENCE [LARGE SCALE GENOMIC DNA]</scope>
    <source>
        <strain evidence="7">Henan</strain>
    </source>
</reference>
<dbReference type="Gene3D" id="3.40.50.10130">
    <property type="match status" value="1"/>
</dbReference>
<dbReference type="SMART" id="SM00891">
    <property type="entry name" value="ERCC4"/>
    <property type="match status" value="1"/>
</dbReference>
<evidence type="ECO:0000256" key="5">
    <source>
        <dbReference type="SAM" id="MobiDB-lite"/>
    </source>
</evidence>
<feature type="region of interest" description="Disordered" evidence="5">
    <location>
        <begin position="16"/>
        <end position="53"/>
    </location>
</feature>
<keyword evidence="2" id="KW-0378">Hydrolase</keyword>
<reference key="2">
    <citation type="submission" date="2011-10" db="EMBL/GenBank/DDBJ databases">
        <title>The genome and transcriptome sequence of Clonorchis sinensis provide insights into the carcinogenic liver fluke.</title>
        <authorList>
            <person name="Wang X."/>
            <person name="Huang Y."/>
            <person name="Chen W."/>
            <person name="Liu H."/>
            <person name="Guo L."/>
            <person name="Chen Y."/>
            <person name="Luo F."/>
            <person name="Zhou W."/>
            <person name="Sun J."/>
            <person name="Mao Q."/>
            <person name="Liang P."/>
            <person name="Zhou C."/>
            <person name="Tian Y."/>
            <person name="Men J."/>
            <person name="Lv X."/>
            <person name="Huang L."/>
            <person name="Zhou J."/>
            <person name="Hu Y."/>
            <person name="Li R."/>
            <person name="Zhang F."/>
            <person name="Lei H."/>
            <person name="Li X."/>
            <person name="Hu X."/>
            <person name="Liang C."/>
            <person name="Xu J."/>
            <person name="Wu Z."/>
            <person name="Yu X."/>
        </authorList>
    </citation>
    <scope>NUCLEOTIDE SEQUENCE</scope>
    <source>
        <strain>Henan</strain>
    </source>
</reference>
<evidence type="ECO:0000313" key="8">
    <source>
        <dbReference type="Proteomes" id="UP000008909"/>
    </source>
</evidence>
<sequence length="186" mass="20373">MADGFGKLKAGANVFDSVKRPDEDVNSDSSNSPEEHILKPLDSTQMDAERRVEESLPMGCRKIRVASPLLKSSHTGGCYGLKVEPMTLSVSDYILAPHLCVERKSVSDLNGSLKSGRLYQKCTAMSKHYPNPVLLIEVPLLTKVTGSALVREGLGYRDDGVLRLSLYTGGHNIHSETELNVRHLIV</sequence>
<protein>
    <submittedName>
        <fullName evidence="7">DNA excision repair protein ERCC-4</fullName>
    </submittedName>
</protein>
<evidence type="ECO:0000256" key="2">
    <source>
        <dbReference type="ARBA" id="ARBA00022801"/>
    </source>
</evidence>
<evidence type="ECO:0000256" key="1">
    <source>
        <dbReference type="ARBA" id="ARBA00022763"/>
    </source>
</evidence>
<dbReference type="GO" id="GO:0000014">
    <property type="term" value="F:single-stranded DNA endodeoxyribonuclease activity"/>
    <property type="evidence" value="ECO:0007669"/>
    <property type="project" value="TreeGrafter"/>
</dbReference>
<dbReference type="InterPro" id="IPR006166">
    <property type="entry name" value="ERCC4_domain"/>
</dbReference>
<keyword evidence="8" id="KW-1185">Reference proteome</keyword>
<evidence type="ECO:0000313" key="7">
    <source>
        <dbReference type="EMBL" id="GAA48899.1"/>
    </source>
</evidence>
<dbReference type="GO" id="GO:1901255">
    <property type="term" value="P:nucleotide-excision repair involved in interstrand cross-link repair"/>
    <property type="evidence" value="ECO:0007669"/>
    <property type="project" value="TreeGrafter"/>
</dbReference>
<name>G7Y7G4_CLOSI</name>
<dbReference type="GO" id="GO:0000110">
    <property type="term" value="C:nucleotide-excision repair factor 1 complex"/>
    <property type="evidence" value="ECO:0007669"/>
    <property type="project" value="TreeGrafter"/>
</dbReference>
<dbReference type="GO" id="GO:0000724">
    <property type="term" value="P:double-strand break repair via homologous recombination"/>
    <property type="evidence" value="ECO:0007669"/>
    <property type="project" value="TreeGrafter"/>
</dbReference>